<sequence length="41" mass="4338">MLYSVADGGDKGQRLKAIIAIEKVVSTCLKLATLTKKSALC</sequence>
<protein>
    <submittedName>
        <fullName evidence="1">Uncharacterized protein</fullName>
    </submittedName>
</protein>
<evidence type="ECO:0000313" key="2">
    <source>
        <dbReference type="Proteomes" id="UP000076503"/>
    </source>
</evidence>
<dbReference type="EMBL" id="AUXZ01000002">
    <property type="protein sequence ID" value="KZN56291.1"/>
    <property type="molecule type" value="Genomic_DNA"/>
</dbReference>
<organism evidence="1 2">
    <name type="scientific">Pseudoalteromonas luteoviolacea H33</name>
    <dbReference type="NCBI Taxonomy" id="1365251"/>
    <lineage>
        <taxon>Bacteria</taxon>
        <taxon>Pseudomonadati</taxon>
        <taxon>Pseudomonadota</taxon>
        <taxon>Gammaproteobacteria</taxon>
        <taxon>Alteromonadales</taxon>
        <taxon>Pseudoalteromonadaceae</taxon>
        <taxon>Pseudoalteromonas</taxon>
    </lineage>
</organism>
<dbReference type="Proteomes" id="UP000076503">
    <property type="component" value="Unassembled WGS sequence"/>
</dbReference>
<proteinExistence type="predicted"/>
<comment type="caution">
    <text evidence="1">The sequence shown here is derived from an EMBL/GenBank/DDBJ whole genome shotgun (WGS) entry which is preliminary data.</text>
</comment>
<evidence type="ECO:0000313" key="1">
    <source>
        <dbReference type="EMBL" id="KZN56291.1"/>
    </source>
</evidence>
<name>A0A167GQK0_9GAMM</name>
<dbReference type="AlphaFoldDB" id="A0A167GQK0"/>
<accession>A0A167GQK0</accession>
<gene>
    <name evidence="1" type="ORF">N476_06600</name>
</gene>
<reference evidence="1 2" key="1">
    <citation type="submission" date="2013-07" db="EMBL/GenBank/DDBJ databases">
        <title>Comparative Genomic and Metabolomic Analysis of Twelve Strains of Pseudoalteromonas luteoviolacea.</title>
        <authorList>
            <person name="Vynne N.G."/>
            <person name="Mansson M."/>
            <person name="Gram L."/>
        </authorList>
    </citation>
    <scope>NUCLEOTIDE SEQUENCE [LARGE SCALE GENOMIC DNA]</scope>
    <source>
        <strain evidence="1 2">H33</strain>
    </source>
</reference>